<dbReference type="EMBL" id="BAEH01000093">
    <property type="protein sequence ID" value="GAB19680.1"/>
    <property type="molecule type" value="Genomic_DNA"/>
</dbReference>
<dbReference type="GO" id="GO:0005524">
    <property type="term" value="F:ATP binding"/>
    <property type="evidence" value="ECO:0007669"/>
    <property type="project" value="UniProtKB-KW"/>
</dbReference>
<keyword evidence="7 14" id="KW-0812">Transmembrane</keyword>
<dbReference type="SUPFAM" id="SSF103190">
    <property type="entry name" value="Sensory domain-like"/>
    <property type="match status" value="1"/>
</dbReference>
<dbReference type="Pfam" id="PF02518">
    <property type="entry name" value="HATPase_c"/>
    <property type="match status" value="1"/>
</dbReference>
<dbReference type="InterPro" id="IPR004358">
    <property type="entry name" value="Sig_transdc_His_kin-like_C"/>
</dbReference>
<dbReference type="EC" id="2.7.13.3" evidence="3"/>
<proteinExistence type="predicted"/>
<dbReference type="GO" id="GO:0005886">
    <property type="term" value="C:plasma membrane"/>
    <property type="evidence" value="ECO:0007669"/>
    <property type="project" value="UniProtKB-SubCell"/>
</dbReference>
<evidence type="ECO:0000313" key="16">
    <source>
        <dbReference type="EMBL" id="GAB19680.1"/>
    </source>
</evidence>
<dbReference type="GO" id="GO:0000155">
    <property type="term" value="F:phosphorelay sensor kinase activity"/>
    <property type="evidence" value="ECO:0007669"/>
    <property type="project" value="InterPro"/>
</dbReference>
<dbReference type="RefSeq" id="WP_007319015.1">
    <property type="nucleotide sequence ID" value="NZ_BAEH01000093.1"/>
</dbReference>
<accession>H0R3M9</accession>
<dbReference type="AlphaFoldDB" id="H0R3M9"/>
<dbReference type="SUPFAM" id="SSF55874">
    <property type="entry name" value="ATPase domain of HSP90 chaperone/DNA topoisomerase II/histidine kinase"/>
    <property type="match status" value="1"/>
</dbReference>
<dbReference type="Gene3D" id="1.10.287.130">
    <property type="match status" value="1"/>
</dbReference>
<evidence type="ECO:0000256" key="4">
    <source>
        <dbReference type="ARBA" id="ARBA00022475"/>
    </source>
</evidence>
<dbReference type="PRINTS" id="PR00344">
    <property type="entry name" value="BCTRLSENSOR"/>
</dbReference>
<feature type="transmembrane region" description="Helical" evidence="14">
    <location>
        <begin position="178"/>
        <end position="200"/>
    </location>
</feature>
<dbReference type="SUPFAM" id="SSF55890">
    <property type="entry name" value="Sporulation response regulatory protein Spo0B"/>
    <property type="match status" value="1"/>
</dbReference>
<evidence type="ECO:0000256" key="8">
    <source>
        <dbReference type="ARBA" id="ARBA00022741"/>
    </source>
</evidence>
<dbReference type="InterPro" id="IPR050980">
    <property type="entry name" value="2C_sensor_his_kinase"/>
</dbReference>
<evidence type="ECO:0000256" key="2">
    <source>
        <dbReference type="ARBA" id="ARBA00004651"/>
    </source>
</evidence>
<dbReference type="InterPro" id="IPR033463">
    <property type="entry name" value="sCache_3"/>
</dbReference>
<dbReference type="PROSITE" id="PS50109">
    <property type="entry name" value="HIS_KIN"/>
    <property type="match status" value="1"/>
</dbReference>
<evidence type="ECO:0000256" key="6">
    <source>
        <dbReference type="ARBA" id="ARBA00022679"/>
    </source>
</evidence>
<dbReference type="InterPro" id="IPR016120">
    <property type="entry name" value="Sig_transdc_His_kin_SpoOB"/>
</dbReference>
<evidence type="ECO:0000256" key="3">
    <source>
        <dbReference type="ARBA" id="ARBA00012438"/>
    </source>
</evidence>
<evidence type="ECO:0000256" key="14">
    <source>
        <dbReference type="SAM" id="Phobius"/>
    </source>
</evidence>
<keyword evidence="10" id="KW-0067">ATP-binding</keyword>
<keyword evidence="12" id="KW-0902">Two-component regulatory system</keyword>
<dbReference type="InterPro" id="IPR005467">
    <property type="entry name" value="His_kinase_dom"/>
</dbReference>
<comment type="catalytic activity">
    <reaction evidence="1">
        <text>ATP + protein L-histidine = ADP + protein N-phospho-L-histidine.</text>
        <dbReference type="EC" id="2.7.13.3"/>
    </reaction>
</comment>
<organism evidence="16 17">
    <name type="scientific">Gordonia effusa NBRC 100432</name>
    <dbReference type="NCBI Taxonomy" id="1077974"/>
    <lineage>
        <taxon>Bacteria</taxon>
        <taxon>Bacillati</taxon>
        <taxon>Actinomycetota</taxon>
        <taxon>Actinomycetes</taxon>
        <taxon>Mycobacteriales</taxon>
        <taxon>Gordoniaceae</taxon>
        <taxon>Gordonia</taxon>
    </lineage>
</organism>
<keyword evidence="6" id="KW-0808">Transferase</keyword>
<dbReference type="PANTHER" id="PTHR44936">
    <property type="entry name" value="SENSOR PROTEIN CREC"/>
    <property type="match status" value="1"/>
</dbReference>
<dbReference type="Gene3D" id="3.30.450.20">
    <property type="entry name" value="PAS domain"/>
    <property type="match status" value="2"/>
</dbReference>
<comment type="caution">
    <text evidence="16">The sequence shown here is derived from an EMBL/GenBank/DDBJ whole genome shotgun (WGS) entry which is preliminary data.</text>
</comment>
<dbReference type="InterPro" id="IPR029151">
    <property type="entry name" value="Sensor-like_sf"/>
</dbReference>
<evidence type="ECO:0000256" key="11">
    <source>
        <dbReference type="ARBA" id="ARBA00022989"/>
    </source>
</evidence>
<evidence type="ECO:0000256" key="13">
    <source>
        <dbReference type="ARBA" id="ARBA00023136"/>
    </source>
</evidence>
<dbReference type="Proteomes" id="UP000035034">
    <property type="component" value="Unassembled WGS sequence"/>
</dbReference>
<keyword evidence="4" id="KW-1003">Cell membrane</keyword>
<feature type="domain" description="Histidine kinase" evidence="15">
    <location>
        <begin position="317"/>
        <end position="542"/>
    </location>
</feature>
<keyword evidence="17" id="KW-1185">Reference proteome</keyword>
<comment type="subcellular location">
    <subcellularLocation>
        <location evidence="2">Cell membrane</location>
        <topology evidence="2">Multi-pass membrane protein</topology>
    </subcellularLocation>
</comment>
<dbReference type="STRING" id="1077974.GOEFS_093_00090"/>
<keyword evidence="9 16" id="KW-0418">Kinase</keyword>
<evidence type="ECO:0000256" key="9">
    <source>
        <dbReference type="ARBA" id="ARBA00022777"/>
    </source>
</evidence>
<evidence type="ECO:0000256" key="1">
    <source>
        <dbReference type="ARBA" id="ARBA00000085"/>
    </source>
</evidence>
<evidence type="ECO:0000256" key="7">
    <source>
        <dbReference type="ARBA" id="ARBA00022692"/>
    </source>
</evidence>
<protein>
    <recommendedName>
        <fullName evidence="3">histidine kinase</fullName>
        <ecNumber evidence="3">2.7.13.3</ecNumber>
    </recommendedName>
</protein>
<gene>
    <name evidence="16" type="ORF">GOEFS_093_00090</name>
</gene>
<sequence length="553" mass="57718">MPGRLSLVAQVLILQVVVIALSLAVGFGWHISKVDENMRDEYAQRAVAVVHAVAGDPDVARLVAANQGVNLDAAALANGELQHEAVDVARRAGVLFVVIANRNGIRVAHPETAELGRHVSTDPSSVLAGNDVADTDRGTLGESVRGKVAIRDADGAVIGFVSVGISTEKVAEATKRDIAVTIGLAAAALAVGVVGASLLARRWRRLTLGLQPDELVALVGEQRAVLHALADGVLAVDAHGSLSVVNDKARQLLSIDSPIGTASDDIGLTPRLRGLLVTPQAEPVAATVGERIVLVSSHRVNADGRDLGMVMSVIDRTDIEKLTRELDAIRSMSEALRAQRHETANRLHVLAGLLRHDNVGEAVEYLTEITGSGSRGEQLDGIDNVDEPHLAAFVDAKATIARERGVTLSLGPQTWVAGTLADPVAATTVVGNLVDNAIDAAAQSDSKQKRVEVELLTDADTLWVTVADSGGGVTFADPEAIFTEGVTSKDDHLVPGGRGMGLALVRQICRRHGGDVWLAERDATSTDALGGAVFVAKFPGALDDPGELGGRDG</sequence>
<keyword evidence="5" id="KW-0597">Phosphoprotein</keyword>
<dbReference type="SMART" id="SM00387">
    <property type="entry name" value="HATPase_c"/>
    <property type="match status" value="1"/>
</dbReference>
<evidence type="ECO:0000259" key="15">
    <source>
        <dbReference type="PROSITE" id="PS50109"/>
    </source>
</evidence>
<evidence type="ECO:0000313" key="17">
    <source>
        <dbReference type="Proteomes" id="UP000035034"/>
    </source>
</evidence>
<keyword evidence="11 14" id="KW-1133">Transmembrane helix</keyword>
<name>H0R3M9_9ACTN</name>
<evidence type="ECO:0000256" key="10">
    <source>
        <dbReference type="ARBA" id="ARBA00022840"/>
    </source>
</evidence>
<keyword evidence="8" id="KW-0547">Nucleotide-binding</keyword>
<evidence type="ECO:0000256" key="12">
    <source>
        <dbReference type="ARBA" id="ARBA00023012"/>
    </source>
</evidence>
<dbReference type="Gene3D" id="3.30.565.10">
    <property type="entry name" value="Histidine kinase-like ATPase, C-terminal domain"/>
    <property type="match status" value="1"/>
</dbReference>
<reference evidence="16 17" key="1">
    <citation type="submission" date="2011-12" db="EMBL/GenBank/DDBJ databases">
        <title>Whole genome shotgun sequence of Gordonia effusa NBRC 100432.</title>
        <authorList>
            <person name="Yoshida I."/>
            <person name="Takarada H."/>
            <person name="Hosoyama A."/>
            <person name="Tsuchikane K."/>
            <person name="Katsumata H."/>
            <person name="Yamazaki S."/>
            <person name="Fujita N."/>
        </authorList>
    </citation>
    <scope>NUCLEOTIDE SEQUENCE [LARGE SCALE GENOMIC DNA]</scope>
    <source>
        <strain evidence="16 17">NBRC 100432</strain>
    </source>
</reference>
<keyword evidence="13 14" id="KW-0472">Membrane</keyword>
<dbReference type="InterPro" id="IPR036890">
    <property type="entry name" value="HATPase_C_sf"/>
</dbReference>
<dbReference type="PANTHER" id="PTHR44936:SF9">
    <property type="entry name" value="SENSOR PROTEIN CREC"/>
    <property type="match status" value="1"/>
</dbReference>
<dbReference type="eggNOG" id="COG3290">
    <property type="taxonomic scope" value="Bacteria"/>
</dbReference>
<dbReference type="InterPro" id="IPR003594">
    <property type="entry name" value="HATPase_dom"/>
</dbReference>
<evidence type="ECO:0000256" key="5">
    <source>
        <dbReference type="ARBA" id="ARBA00022553"/>
    </source>
</evidence>
<dbReference type="Pfam" id="PF17203">
    <property type="entry name" value="sCache_3_2"/>
    <property type="match status" value="1"/>
</dbReference>